<comment type="subcellular location">
    <subcellularLocation>
        <location evidence="2">Cell membrane</location>
        <topology evidence="2">Lipid-anchor</topology>
    </subcellularLocation>
</comment>
<sequence>MKRVVHWMLAGAAVTALSACIDLSPSYQRPAAPVAASWPDAASGASSGASSGAAANAPTSAALAADIGWRSFFVDPRLQRTIALALSNNRDLRIAILDIEKERAEYRIERASLFPEIDLGGSDEAERTPTSVRRAESGESATTTGASGETTHVYSANLGFTSYEIDLFGRVRNLSNAALETYLSSIETRRSTQISLVSDVASDWLTLASDKRLLVIAQETQASQQRTFDLVDREHTLGAASALDVEQAQASLQSARNSTAQAQTTAEQARNALELVVGTRVPDADLPDAQVDPVASITSIPAGIPSAVLQRRPDVLAAEHTLKADNADIGAARANFFPTISLTAALGFESPALAQLFTGGNRAWSFEPSAVIPIFDAGENRATLDAAKVTFKIDVATYEKTIQTAFEEVANALATRKTIDEQLDAQTRTVKADQHAYDLTMQLYQQGSDSLIDALTEQRLLYTAQQSLVATQLSAQTSLITLYAALGGGVDAESAAAASGASATR</sequence>
<dbReference type="AlphaFoldDB" id="A0AAQ1JWH9"/>
<dbReference type="InterPro" id="IPR003423">
    <property type="entry name" value="OMP_efflux"/>
</dbReference>
<dbReference type="PANTHER" id="PTHR30203:SF32">
    <property type="entry name" value="CATION EFFLUX SYSTEM PROTEIN CUSC"/>
    <property type="match status" value="1"/>
</dbReference>
<dbReference type="GO" id="GO:0015562">
    <property type="term" value="F:efflux transmembrane transporter activity"/>
    <property type="evidence" value="ECO:0007669"/>
    <property type="project" value="InterPro"/>
</dbReference>
<evidence type="ECO:0000256" key="3">
    <source>
        <dbReference type="SAM" id="MobiDB-lite"/>
    </source>
</evidence>
<keyword evidence="2" id="KW-0812">Transmembrane</keyword>
<dbReference type="Pfam" id="PF02321">
    <property type="entry name" value="OEP"/>
    <property type="match status" value="2"/>
</dbReference>
<dbReference type="RefSeq" id="WP_074986012.1">
    <property type="nucleotide sequence ID" value="NZ_CADFGN010000013.1"/>
</dbReference>
<feature type="chain" id="PRO_5042666378" evidence="2">
    <location>
        <begin position="19"/>
        <end position="505"/>
    </location>
</feature>
<reference evidence="4 5" key="1">
    <citation type="submission" date="2016-10" db="EMBL/GenBank/DDBJ databases">
        <authorList>
            <person name="Varghese N."/>
            <person name="Submissions S."/>
        </authorList>
    </citation>
    <scope>NUCLEOTIDE SEQUENCE [LARGE SCALE GENOMIC DNA]</scope>
    <source>
        <strain evidence="4 5">LMG 22274</strain>
    </source>
</reference>
<organism evidence="4 5">
    <name type="scientific">Paraburkholderia tropica</name>
    <dbReference type="NCBI Taxonomy" id="92647"/>
    <lineage>
        <taxon>Bacteria</taxon>
        <taxon>Pseudomonadati</taxon>
        <taxon>Pseudomonadota</taxon>
        <taxon>Betaproteobacteria</taxon>
        <taxon>Burkholderiales</taxon>
        <taxon>Burkholderiaceae</taxon>
        <taxon>Paraburkholderia</taxon>
    </lineage>
</organism>
<dbReference type="NCBIfam" id="TIGR01845">
    <property type="entry name" value="outer_NodT"/>
    <property type="match status" value="1"/>
</dbReference>
<evidence type="ECO:0000313" key="4">
    <source>
        <dbReference type="EMBL" id="SEK07092.1"/>
    </source>
</evidence>
<dbReference type="EMBL" id="FNZM01000015">
    <property type="protein sequence ID" value="SEK07092.1"/>
    <property type="molecule type" value="Genomic_DNA"/>
</dbReference>
<dbReference type="Gene3D" id="2.20.200.10">
    <property type="entry name" value="Outer membrane efflux proteins (OEP)"/>
    <property type="match status" value="1"/>
</dbReference>
<keyword evidence="2" id="KW-0472">Membrane</keyword>
<evidence type="ECO:0000256" key="2">
    <source>
        <dbReference type="RuleBase" id="RU362097"/>
    </source>
</evidence>
<comment type="similarity">
    <text evidence="1 2">Belongs to the outer membrane factor (OMF) (TC 1.B.17) family.</text>
</comment>
<name>A0AAQ1JWH9_9BURK</name>
<evidence type="ECO:0000313" key="5">
    <source>
        <dbReference type="Proteomes" id="UP000183529"/>
    </source>
</evidence>
<dbReference type="SUPFAM" id="SSF56954">
    <property type="entry name" value="Outer membrane efflux proteins (OEP)"/>
    <property type="match status" value="1"/>
</dbReference>
<evidence type="ECO:0000256" key="1">
    <source>
        <dbReference type="ARBA" id="ARBA00007613"/>
    </source>
</evidence>
<proteinExistence type="inferred from homology"/>
<feature type="region of interest" description="Disordered" evidence="3">
    <location>
        <begin position="119"/>
        <end position="148"/>
    </location>
</feature>
<keyword evidence="2" id="KW-0564">Palmitate</keyword>
<dbReference type="PROSITE" id="PS51257">
    <property type="entry name" value="PROKAR_LIPOPROTEIN"/>
    <property type="match status" value="1"/>
</dbReference>
<comment type="caution">
    <text evidence="4">The sequence shown here is derived from an EMBL/GenBank/DDBJ whole genome shotgun (WGS) entry which is preliminary data.</text>
</comment>
<keyword evidence="2" id="KW-0732">Signal</keyword>
<feature type="compositionally biased region" description="Low complexity" evidence="3">
    <location>
        <begin position="138"/>
        <end position="148"/>
    </location>
</feature>
<dbReference type="GO" id="GO:0005886">
    <property type="term" value="C:plasma membrane"/>
    <property type="evidence" value="ECO:0007669"/>
    <property type="project" value="UniProtKB-SubCell"/>
</dbReference>
<dbReference type="PANTHER" id="PTHR30203">
    <property type="entry name" value="OUTER MEMBRANE CATION EFFLUX PROTEIN"/>
    <property type="match status" value="1"/>
</dbReference>
<keyword evidence="2" id="KW-1134">Transmembrane beta strand</keyword>
<keyword evidence="2" id="KW-0449">Lipoprotein</keyword>
<dbReference type="InterPro" id="IPR010131">
    <property type="entry name" value="MdtP/NodT-like"/>
</dbReference>
<feature type="signal peptide" evidence="2">
    <location>
        <begin position="1"/>
        <end position="18"/>
    </location>
</feature>
<gene>
    <name evidence="4" type="ORF">SAMN05216550_115212</name>
</gene>
<dbReference type="Gene3D" id="1.20.1600.10">
    <property type="entry name" value="Outer membrane efflux proteins (OEP)"/>
    <property type="match status" value="1"/>
</dbReference>
<accession>A0AAQ1JWH9</accession>
<protein>
    <submittedName>
        <fullName evidence="4">Outer membrane protein, multidrug efflux system/outer membrane protein, multidrug efflux system</fullName>
    </submittedName>
</protein>
<dbReference type="Proteomes" id="UP000183529">
    <property type="component" value="Unassembled WGS sequence"/>
</dbReference>